<dbReference type="InterPro" id="IPR045057">
    <property type="entry name" value="Gcn5-rel_NAT"/>
</dbReference>
<dbReference type="GO" id="GO:0016746">
    <property type="term" value="F:acyltransferase activity"/>
    <property type="evidence" value="ECO:0007669"/>
    <property type="project" value="UniProtKB-KW"/>
</dbReference>
<reference evidence="3" key="1">
    <citation type="journal article" date="2019" name="Int. J. Syst. Evol. Microbiol.">
        <title>The Global Catalogue of Microorganisms (GCM) 10K type strain sequencing project: providing services to taxonomists for standard genome sequencing and annotation.</title>
        <authorList>
            <consortium name="The Broad Institute Genomics Platform"/>
            <consortium name="The Broad Institute Genome Sequencing Center for Infectious Disease"/>
            <person name="Wu L."/>
            <person name="Ma J."/>
        </authorList>
    </citation>
    <scope>NUCLEOTIDE SEQUENCE [LARGE SCALE GENOMIC DNA]</scope>
    <source>
        <strain evidence="3">TISTR 1858</strain>
    </source>
</reference>
<dbReference type="Pfam" id="PF14542">
    <property type="entry name" value="Acetyltransf_CG"/>
    <property type="match status" value="1"/>
</dbReference>
<keyword evidence="3" id="KW-1185">Reference proteome</keyword>
<keyword evidence="2" id="KW-0012">Acyltransferase</keyword>
<dbReference type="Proteomes" id="UP001597451">
    <property type="component" value="Unassembled WGS sequence"/>
</dbReference>
<dbReference type="InterPro" id="IPR016181">
    <property type="entry name" value="Acyl_CoA_acyltransferase"/>
</dbReference>
<sequence>MPTIKKGTQSFYIGEDEKNPEAEIGYTFSENGDIVVDHTVVSEKLQGQGIAGKLVERVVDLARQEQTKIIPECSYAEKKLTETPEYQDVLKQA</sequence>
<name>A0ABW5Q1C8_9BACI</name>
<comment type="caution">
    <text evidence="2">The sequence shown here is derived from an EMBL/GenBank/DDBJ whole genome shotgun (WGS) entry which is preliminary data.</text>
</comment>
<dbReference type="EMBL" id="JBHUMX010000036">
    <property type="protein sequence ID" value="MFD2629429.1"/>
    <property type="molecule type" value="Genomic_DNA"/>
</dbReference>
<evidence type="ECO:0000313" key="3">
    <source>
        <dbReference type="Proteomes" id="UP001597451"/>
    </source>
</evidence>
<dbReference type="SUPFAM" id="SSF55729">
    <property type="entry name" value="Acyl-CoA N-acyltransferases (Nat)"/>
    <property type="match status" value="1"/>
</dbReference>
<dbReference type="EC" id="2.3.1.-" evidence="2"/>
<accession>A0ABW5Q1C8</accession>
<dbReference type="CDD" id="cd04301">
    <property type="entry name" value="NAT_SF"/>
    <property type="match status" value="1"/>
</dbReference>
<organism evidence="2 3">
    <name type="scientific">Oceanobacillus kapialis</name>
    <dbReference type="NCBI Taxonomy" id="481353"/>
    <lineage>
        <taxon>Bacteria</taxon>
        <taxon>Bacillati</taxon>
        <taxon>Bacillota</taxon>
        <taxon>Bacilli</taxon>
        <taxon>Bacillales</taxon>
        <taxon>Bacillaceae</taxon>
        <taxon>Oceanobacillus</taxon>
    </lineage>
</organism>
<evidence type="ECO:0000313" key="2">
    <source>
        <dbReference type="EMBL" id="MFD2629429.1"/>
    </source>
</evidence>
<dbReference type="PROSITE" id="PS51729">
    <property type="entry name" value="GNAT_YJDJ"/>
    <property type="match status" value="1"/>
</dbReference>
<dbReference type="PANTHER" id="PTHR31435:SF10">
    <property type="entry name" value="BSR4717 PROTEIN"/>
    <property type="match status" value="1"/>
</dbReference>
<dbReference type="PANTHER" id="PTHR31435">
    <property type="entry name" value="PROTEIN NATD1"/>
    <property type="match status" value="1"/>
</dbReference>
<keyword evidence="2" id="KW-0808">Transferase</keyword>
<protein>
    <submittedName>
        <fullName evidence="2">GNAT family N-acetyltransferase</fullName>
        <ecNumber evidence="2">2.3.1.-</ecNumber>
    </submittedName>
</protein>
<proteinExistence type="predicted"/>
<evidence type="ECO:0000259" key="1">
    <source>
        <dbReference type="PROSITE" id="PS51729"/>
    </source>
</evidence>
<dbReference type="Gene3D" id="3.40.630.30">
    <property type="match status" value="1"/>
</dbReference>
<dbReference type="InterPro" id="IPR031165">
    <property type="entry name" value="GNAT_YJDJ"/>
</dbReference>
<dbReference type="RefSeq" id="WP_379562222.1">
    <property type="nucleotide sequence ID" value="NZ_CP085256.1"/>
</dbReference>
<feature type="domain" description="N-acetyltransferase" evidence="1">
    <location>
        <begin position="3"/>
        <end position="91"/>
    </location>
</feature>
<gene>
    <name evidence="2" type="ORF">ACFSUN_11625</name>
</gene>